<dbReference type="KEGG" id="mflg:ABS361_03820"/>
<proteinExistence type="predicted"/>
<evidence type="ECO:0008006" key="3">
    <source>
        <dbReference type="Google" id="ProtNLM"/>
    </source>
</evidence>
<organism evidence="2">
    <name type="scientific">Methyloraptor flagellatus</name>
    <dbReference type="NCBI Taxonomy" id="3162530"/>
    <lineage>
        <taxon>Bacteria</taxon>
        <taxon>Pseudomonadati</taxon>
        <taxon>Pseudomonadota</taxon>
        <taxon>Alphaproteobacteria</taxon>
        <taxon>Hyphomicrobiales</taxon>
        <taxon>Ancalomicrobiaceae</taxon>
        <taxon>Methyloraptor</taxon>
    </lineage>
</organism>
<gene>
    <name evidence="2" type="ORF">ABS361_03820</name>
</gene>
<name>A0AAU7XBK2_9HYPH</name>
<keyword evidence="1" id="KW-0732">Signal</keyword>
<dbReference type="AlphaFoldDB" id="A0AAU7XBK2"/>
<sequence length="175" mass="18281">MKLNFAIMTGIAAGLVLGGSSISHAIDGQETYITLTETGFSNKSVKAAIQTTDFLADPTVCTTTNSNPCKNSEKQTSSPKNMGQVICIPNTMSVTLTSACQSLLLTGSGNNCTANPLANYCSSSTRGYASSCAWRTSTDKTQSATTNWTVTLNADGSGYSVDCSQSGYAYPFTSQ</sequence>
<feature type="signal peptide" evidence="1">
    <location>
        <begin position="1"/>
        <end position="25"/>
    </location>
</feature>
<reference evidence="2" key="1">
    <citation type="submission" date="2024-06" db="EMBL/GenBank/DDBJ databases">
        <title>Methylostella associata gen. nov., sp. nov., a novel Ancalomicrobiaceae-affiliated facultatively methylotrophic bacteria that feed on methanotrophs of the genus Methylococcus.</title>
        <authorList>
            <person name="Saltykova V."/>
            <person name="Danilova O.V."/>
            <person name="Oshkin I.Y."/>
            <person name="Belova S.E."/>
            <person name="Pimenov N.V."/>
            <person name="Dedysh S.N."/>
        </authorList>
    </citation>
    <scope>NUCLEOTIDE SEQUENCE</scope>
    <source>
        <strain evidence="2">S20</strain>
    </source>
</reference>
<accession>A0AAU7XBK2</accession>
<evidence type="ECO:0000313" key="2">
    <source>
        <dbReference type="EMBL" id="XBY45422.1"/>
    </source>
</evidence>
<dbReference type="RefSeq" id="WP_407050515.1">
    <property type="nucleotide sequence ID" value="NZ_CP158568.1"/>
</dbReference>
<protein>
    <recommendedName>
        <fullName evidence="3">Secreted protein</fullName>
    </recommendedName>
</protein>
<dbReference type="EMBL" id="CP158568">
    <property type="protein sequence ID" value="XBY45422.1"/>
    <property type="molecule type" value="Genomic_DNA"/>
</dbReference>
<evidence type="ECO:0000256" key="1">
    <source>
        <dbReference type="SAM" id="SignalP"/>
    </source>
</evidence>
<feature type="chain" id="PRO_5043694838" description="Secreted protein" evidence="1">
    <location>
        <begin position="26"/>
        <end position="175"/>
    </location>
</feature>